<dbReference type="Pfam" id="PF00107">
    <property type="entry name" value="ADH_zinc_N"/>
    <property type="match status" value="1"/>
</dbReference>
<evidence type="ECO:0000259" key="2">
    <source>
        <dbReference type="SMART" id="SM00829"/>
    </source>
</evidence>
<gene>
    <name evidence="3" type="ORF">GCM10017786_08630</name>
</gene>
<name>A0ABQ3IIU2_9PSEU</name>
<dbReference type="InterPro" id="IPR045010">
    <property type="entry name" value="MDR_fam"/>
</dbReference>
<organism evidence="3 4">
    <name type="scientific">Amycolatopsis deserti</name>
    <dbReference type="NCBI Taxonomy" id="185696"/>
    <lineage>
        <taxon>Bacteria</taxon>
        <taxon>Bacillati</taxon>
        <taxon>Actinomycetota</taxon>
        <taxon>Actinomycetes</taxon>
        <taxon>Pseudonocardiales</taxon>
        <taxon>Pseudonocardiaceae</taxon>
        <taxon>Amycolatopsis</taxon>
    </lineage>
</organism>
<dbReference type="InterPro" id="IPR041694">
    <property type="entry name" value="ADH_N_2"/>
</dbReference>
<dbReference type="Gene3D" id="3.40.50.720">
    <property type="entry name" value="NAD(P)-binding Rossmann-like Domain"/>
    <property type="match status" value="1"/>
</dbReference>
<dbReference type="InterPro" id="IPR020843">
    <property type="entry name" value="ER"/>
</dbReference>
<dbReference type="InterPro" id="IPR036291">
    <property type="entry name" value="NAD(P)-bd_dom_sf"/>
</dbReference>
<dbReference type="SUPFAM" id="SSF51735">
    <property type="entry name" value="NAD(P)-binding Rossmann-fold domains"/>
    <property type="match status" value="1"/>
</dbReference>
<dbReference type="EMBL" id="BNAU01000001">
    <property type="protein sequence ID" value="GHE80696.1"/>
    <property type="molecule type" value="Genomic_DNA"/>
</dbReference>
<feature type="domain" description="Enoyl reductase (ER)" evidence="2">
    <location>
        <begin position="14"/>
        <end position="332"/>
    </location>
</feature>
<accession>A0ABQ3IIU2</accession>
<dbReference type="InterPro" id="IPR013149">
    <property type="entry name" value="ADH-like_C"/>
</dbReference>
<dbReference type="Proteomes" id="UP000605897">
    <property type="component" value="Unassembled WGS sequence"/>
</dbReference>
<dbReference type="Pfam" id="PF16884">
    <property type="entry name" value="ADH_N_2"/>
    <property type="match status" value="1"/>
</dbReference>
<comment type="caution">
    <text evidence="3">The sequence shown here is derived from an EMBL/GenBank/DDBJ whole genome shotgun (WGS) entry which is preliminary data.</text>
</comment>
<dbReference type="SUPFAM" id="SSF50129">
    <property type="entry name" value="GroES-like"/>
    <property type="match status" value="1"/>
</dbReference>
<dbReference type="PANTHER" id="PTHR43205">
    <property type="entry name" value="PROSTAGLANDIN REDUCTASE"/>
    <property type="match status" value="1"/>
</dbReference>
<keyword evidence="4" id="KW-1185">Reference proteome</keyword>
<dbReference type="SMART" id="SM00829">
    <property type="entry name" value="PKS_ER"/>
    <property type="match status" value="1"/>
</dbReference>
<dbReference type="CDD" id="cd05288">
    <property type="entry name" value="PGDH"/>
    <property type="match status" value="1"/>
</dbReference>
<dbReference type="Gene3D" id="3.90.180.10">
    <property type="entry name" value="Medium-chain alcohol dehydrogenases, catalytic domain"/>
    <property type="match status" value="1"/>
</dbReference>
<evidence type="ECO:0000256" key="1">
    <source>
        <dbReference type="ARBA" id="ARBA00023002"/>
    </source>
</evidence>
<sequence length="336" mass="35921">MRNRTWIIRAPSRGRYDPKCLRLEDRDIPALEPGRVLVKTRLLSVDPTTRNWLKLDPDMTFLPLAVGDPMVGVGVGEVVESDTERFRTGDLVSGLWTWQEYAVADPALLEKQTPRDGVPEEAYVSVFSHIGRAAAIGILEVGALAPSDLVVVSGAAGATGGIAVQIAKARGCRVIGIAGGPEKCAYVTEIGADAVIDYKSEDLGKRLAALCPDGVDLFFDNVGGAVLDAVLENMANGCRIVACGAISQYDLAGAADAYGVRNLPLLLFKNARIEGFVVPRFADRIPEFDAVLHDLFATGRLRQRSHVVEGIENAADAVSMLFDGSNSGKLMVRTSA</sequence>
<evidence type="ECO:0000313" key="4">
    <source>
        <dbReference type="Proteomes" id="UP000605897"/>
    </source>
</evidence>
<evidence type="ECO:0000313" key="3">
    <source>
        <dbReference type="EMBL" id="GHE80696.1"/>
    </source>
</evidence>
<dbReference type="PANTHER" id="PTHR43205:SF7">
    <property type="entry name" value="PROSTAGLANDIN REDUCTASE 1"/>
    <property type="match status" value="1"/>
</dbReference>
<keyword evidence="1" id="KW-0560">Oxidoreductase</keyword>
<dbReference type="RefSeq" id="WP_191243148.1">
    <property type="nucleotide sequence ID" value="NZ_BNAU01000001.1"/>
</dbReference>
<reference evidence="4" key="1">
    <citation type="journal article" date="2019" name="Int. J. Syst. Evol. Microbiol.">
        <title>The Global Catalogue of Microorganisms (GCM) 10K type strain sequencing project: providing services to taxonomists for standard genome sequencing and annotation.</title>
        <authorList>
            <consortium name="The Broad Institute Genomics Platform"/>
            <consortium name="The Broad Institute Genome Sequencing Center for Infectious Disease"/>
            <person name="Wu L."/>
            <person name="Ma J."/>
        </authorList>
    </citation>
    <scope>NUCLEOTIDE SEQUENCE [LARGE SCALE GENOMIC DNA]</scope>
    <source>
        <strain evidence="4">CGMCC 4.7677</strain>
    </source>
</reference>
<protein>
    <submittedName>
        <fullName evidence="3">NADP-dependent oxidoreductase</fullName>
    </submittedName>
</protein>
<proteinExistence type="predicted"/>
<dbReference type="InterPro" id="IPR011032">
    <property type="entry name" value="GroES-like_sf"/>
</dbReference>